<dbReference type="AlphaFoldDB" id="A0A1D1VKR8"/>
<evidence type="ECO:0000313" key="1">
    <source>
        <dbReference type="EMBL" id="GAV01521.1"/>
    </source>
</evidence>
<dbReference type="Proteomes" id="UP000186922">
    <property type="component" value="Unassembled WGS sequence"/>
</dbReference>
<gene>
    <name evidence="1" type="primary">RvY_12220-1</name>
    <name evidence="1" type="synonym">RvY_12220.1</name>
    <name evidence="1" type="ORF">RvY_12220</name>
</gene>
<sequence length="97" mass="10859">MLKLRGEHLRQLSVIAAPTCHVLSSVSGLVSLAERLLSIFGNASESMGMHQNSYSMTGKRRVANNYHEKNGKRKTSITEFARRGQIPTTTLKNWLNM</sequence>
<organism evidence="1 2">
    <name type="scientific">Ramazzottius varieornatus</name>
    <name type="common">Water bear</name>
    <name type="synonym">Tardigrade</name>
    <dbReference type="NCBI Taxonomy" id="947166"/>
    <lineage>
        <taxon>Eukaryota</taxon>
        <taxon>Metazoa</taxon>
        <taxon>Ecdysozoa</taxon>
        <taxon>Tardigrada</taxon>
        <taxon>Eutardigrada</taxon>
        <taxon>Parachela</taxon>
        <taxon>Hypsibioidea</taxon>
        <taxon>Ramazzottiidae</taxon>
        <taxon>Ramazzottius</taxon>
    </lineage>
</organism>
<protein>
    <submittedName>
        <fullName evidence="1">Uncharacterized protein</fullName>
    </submittedName>
</protein>
<comment type="caution">
    <text evidence="1">The sequence shown here is derived from an EMBL/GenBank/DDBJ whole genome shotgun (WGS) entry which is preliminary data.</text>
</comment>
<dbReference type="EMBL" id="BDGG01000007">
    <property type="protein sequence ID" value="GAV01521.1"/>
    <property type="molecule type" value="Genomic_DNA"/>
</dbReference>
<name>A0A1D1VKR8_RAMVA</name>
<proteinExistence type="predicted"/>
<evidence type="ECO:0000313" key="2">
    <source>
        <dbReference type="Proteomes" id="UP000186922"/>
    </source>
</evidence>
<keyword evidence="2" id="KW-1185">Reference proteome</keyword>
<accession>A0A1D1VKR8</accession>
<reference evidence="1 2" key="1">
    <citation type="journal article" date="2016" name="Nat. Commun.">
        <title>Extremotolerant tardigrade genome and improved radiotolerance of human cultured cells by tardigrade-unique protein.</title>
        <authorList>
            <person name="Hashimoto T."/>
            <person name="Horikawa D.D."/>
            <person name="Saito Y."/>
            <person name="Kuwahara H."/>
            <person name="Kozuka-Hata H."/>
            <person name="Shin-I T."/>
            <person name="Minakuchi Y."/>
            <person name="Ohishi K."/>
            <person name="Motoyama A."/>
            <person name="Aizu T."/>
            <person name="Enomoto A."/>
            <person name="Kondo K."/>
            <person name="Tanaka S."/>
            <person name="Hara Y."/>
            <person name="Koshikawa S."/>
            <person name="Sagara H."/>
            <person name="Miura T."/>
            <person name="Yokobori S."/>
            <person name="Miyagawa K."/>
            <person name="Suzuki Y."/>
            <person name="Kubo T."/>
            <person name="Oyama M."/>
            <person name="Kohara Y."/>
            <person name="Fujiyama A."/>
            <person name="Arakawa K."/>
            <person name="Katayama T."/>
            <person name="Toyoda A."/>
            <person name="Kunieda T."/>
        </authorList>
    </citation>
    <scope>NUCLEOTIDE SEQUENCE [LARGE SCALE GENOMIC DNA]</scope>
    <source>
        <strain evidence="1 2">YOKOZUNA-1</strain>
    </source>
</reference>